<reference evidence="1 2" key="1">
    <citation type="submission" date="2019-04" db="EMBL/GenBank/DDBJ databases">
        <title>Whole genome sequencing of Brevibacillus sp. TGS2-1.</title>
        <authorList>
            <person name="Choi A."/>
        </authorList>
    </citation>
    <scope>NUCLEOTIDE SEQUENCE [LARGE SCALE GENOMIC DNA]</scope>
    <source>
        <strain evidence="1 2">TGS2-1</strain>
    </source>
</reference>
<sequence>MAYPAQAPTSPPPSFIPPRPTYIPPQPSTYLVDCVYENTYVWLVNGEQFWFYPTTVEYNGVTGYRWNGRSWMFYGIDPRFIDAVVCYPTPTLY</sequence>
<evidence type="ECO:0000313" key="2">
    <source>
        <dbReference type="Proteomes" id="UP000307841"/>
    </source>
</evidence>
<name>A0A4U2Y4V1_9BACL</name>
<keyword evidence="2" id="KW-1185">Reference proteome</keyword>
<proteinExistence type="predicted"/>
<organism evidence="1 2">
    <name type="scientific">Brevibacillus antibioticus</name>
    <dbReference type="NCBI Taxonomy" id="2570228"/>
    <lineage>
        <taxon>Bacteria</taxon>
        <taxon>Bacillati</taxon>
        <taxon>Bacillota</taxon>
        <taxon>Bacilli</taxon>
        <taxon>Bacillales</taxon>
        <taxon>Paenibacillaceae</taxon>
        <taxon>Brevibacillus</taxon>
    </lineage>
</organism>
<protein>
    <submittedName>
        <fullName evidence="1">Transporter</fullName>
    </submittedName>
</protein>
<evidence type="ECO:0000313" key="1">
    <source>
        <dbReference type="EMBL" id="TKI55144.1"/>
    </source>
</evidence>
<comment type="caution">
    <text evidence="1">The sequence shown here is derived from an EMBL/GenBank/DDBJ whole genome shotgun (WGS) entry which is preliminary data.</text>
</comment>
<dbReference type="EMBL" id="SZNK01000001">
    <property type="protein sequence ID" value="TKI55144.1"/>
    <property type="molecule type" value="Genomic_DNA"/>
</dbReference>
<dbReference type="AlphaFoldDB" id="A0A4U2Y4V1"/>
<dbReference type="Proteomes" id="UP000307841">
    <property type="component" value="Unassembled WGS sequence"/>
</dbReference>
<accession>A0A4U2Y4V1</accession>
<gene>
    <name evidence="1" type="ORF">E8L90_06605</name>
</gene>